<dbReference type="PROSITE" id="PS50297">
    <property type="entry name" value="ANK_REP_REGION"/>
    <property type="match status" value="1"/>
</dbReference>
<dbReference type="Proteomes" id="UP000077115">
    <property type="component" value="Unassembled WGS sequence"/>
</dbReference>
<dbReference type="GO" id="GO:0019706">
    <property type="term" value="F:protein-cysteine S-palmitoyltransferase activity"/>
    <property type="evidence" value="ECO:0007669"/>
    <property type="project" value="UniProtKB-EC"/>
</dbReference>
<evidence type="ECO:0000313" key="6">
    <source>
        <dbReference type="EMBL" id="OAJ40032.1"/>
    </source>
</evidence>
<keyword evidence="3 4" id="KW-0040">ANK repeat</keyword>
<sequence>MTGTMTVAPTVSDSVIQDIVTAARFGDLEDLQSIQQSHLLSTKFLCHARSTFGNNTALHMASANGHLNVVTFLTTDMAGPCDIDMTNDEGSTSLHWAALNGHIDIVKRLLECGASATLKNTAGKSPITVAAQADHIDVMDLLLKSFNPDEDEDDRDDASNLEINAQAVAELAEMGVSVRFEDTEPMSDDNTATASLAER</sequence>
<proteinExistence type="predicted"/>
<dbReference type="PANTHER" id="PTHR24161">
    <property type="entry name" value="ANK_REP_REGION DOMAIN-CONTAINING PROTEIN-RELATED"/>
    <property type="match status" value="1"/>
</dbReference>
<feature type="region of interest" description="Disordered" evidence="5">
    <location>
        <begin position="178"/>
        <end position="199"/>
    </location>
</feature>
<dbReference type="STRING" id="403673.A0A177WJP3"/>
<name>A0A177WJP3_BATDL</name>
<gene>
    <name evidence="6" type="ORF">BDEG_23810</name>
</gene>
<feature type="repeat" description="ANK" evidence="4">
    <location>
        <begin position="89"/>
        <end position="121"/>
    </location>
</feature>
<dbReference type="InterPro" id="IPR036770">
    <property type="entry name" value="Ankyrin_rpt-contain_sf"/>
</dbReference>
<protein>
    <recommendedName>
        <fullName evidence="1">protein S-acyltransferase</fullName>
        <ecNumber evidence="1">2.3.1.225</ecNumber>
    </recommendedName>
</protein>
<organism evidence="6 7">
    <name type="scientific">Batrachochytrium dendrobatidis (strain JEL423)</name>
    <dbReference type="NCBI Taxonomy" id="403673"/>
    <lineage>
        <taxon>Eukaryota</taxon>
        <taxon>Fungi</taxon>
        <taxon>Fungi incertae sedis</taxon>
        <taxon>Chytridiomycota</taxon>
        <taxon>Chytridiomycota incertae sedis</taxon>
        <taxon>Chytridiomycetes</taxon>
        <taxon>Rhizophydiales</taxon>
        <taxon>Rhizophydiales incertae sedis</taxon>
        <taxon>Batrachochytrium</taxon>
    </lineage>
</organism>
<dbReference type="PRINTS" id="PR01415">
    <property type="entry name" value="ANKYRIN"/>
</dbReference>
<dbReference type="PANTHER" id="PTHR24161:SF85">
    <property type="entry name" value="PALMITOYLTRANSFERASE HIP14"/>
    <property type="match status" value="1"/>
</dbReference>
<evidence type="ECO:0000256" key="1">
    <source>
        <dbReference type="ARBA" id="ARBA00012210"/>
    </source>
</evidence>
<dbReference type="AlphaFoldDB" id="A0A177WJP3"/>
<dbReference type="EMBL" id="DS022303">
    <property type="protein sequence ID" value="OAJ40032.1"/>
    <property type="molecule type" value="Genomic_DNA"/>
</dbReference>
<dbReference type="Pfam" id="PF12796">
    <property type="entry name" value="Ank_2"/>
    <property type="match status" value="1"/>
</dbReference>
<dbReference type="PROSITE" id="PS50088">
    <property type="entry name" value="ANK_REPEAT"/>
    <property type="match status" value="1"/>
</dbReference>
<accession>A0A177WJP3</accession>
<reference evidence="6 7" key="2">
    <citation type="submission" date="2016-05" db="EMBL/GenBank/DDBJ databases">
        <title>Lineage-specific infection strategies underlie the spectrum of fungal disease in amphibians.</title>
        <authorList>
            <person name="Cuomo C.A."/>
            <person name="Farrer R.A."/>
            <person name="James T."/>
            <person name="Longcore J."/>
            <person name="Birren B."/>
        </authorList>
    </citation>
    <scope>NUCLEOTIDE SEQUENCE [LARGE SCALE GENOMIC DNA]</scope>
    <source>
        <strain evidence="6 7">JEL423</strain>
    </source>
</reference>
<evidence type="ECO:0000256" key="4">
    <source>
        <dbReference type="PROSITE-ProRule" id="PRU00023"/>
    </source>
</evidence>
<evidence type="ECO:0000256" key="3">
    <source>
        <dbReference type="ARBA" id="ARBA00023043"/>
    </source>
</evidence>
<dbReference type="InterPro" id="IPR002110">
    <property type="entry name" value="Ankyrin_rpt"/>
</dbReference>
<dbReference type="eggNOG" id="KOG0504">
    <property type="taxonomic scope" value="Eukaryota"/>
</dbReference>
<dbReference type="EC" id="2.3.1.225" evidence="1"/>
<keyword evidence="2" id="KW-0677">Repeat</keyword>
<evidence type="ECO:0000313" key="7">
    <source>
        <dbReference type="Proteomes" id="UP000077115"/>
    </source>
</evidence>
<dbReference type="SMART" id="SM00248">
    <property type="entry name" value="ANK"/>
    <property type="match status" value="3"/>
</dbReference>
<dbReference type="VEuPathDB" id="FungiDB:BDEG_23810"/>
<dbReference type="Gene3D" id="1.25.40.20">
    <property type="entry name" value="Ankyrin repeat-containing domain"/>
    <property type="match status" value="1"/>
</dbReference>
<evidence type="ECO:0000256" key="2">
    <source>
        <dbReference type="ARBA" id="ARBA00022737"/>
    </source>
</evidence>
<reference evidence="6 7" key="1">
    <citation type="submission" date="2006-10" db="EMBL/GenBank/DDBJ databases">
        <title>The Genome Sequence of Batrachochytrium dendrobatidis JEL423.</title>
        <authorList>
            <consortium name="The Broad Institute Genome Sequencing Platform"/>
            <person name="Birren B."/>
            <person name="Lander E."/>
            <person name="Galagan J."/>
            <person name="Cuomo C."/>
            <person name="Devon K."/>
            <person name="Jaffe D."/>
            <person name="Butler J."/>
            <person name="Alvarez P."/>
            <person name="Gnerre S."/>
            <person name="Grabherr M."/>
            <person name="Kleber M."/>
            <person name="Mauceli E."/>
            <person name="Brockman W."/>
            <person name="Young S."/>
            <person name="LaButti K."/>
            <person name="Sykes S."/>
            <person name="DeCaprio D."/>
            <person name="Crawford M."/>
            <person name="Koehrsen M."/>
            <person name="Engels R."/>
            <person name="Montgomery P."/>
            <person name="Pearson M."/>
            <person name="Howarth C."/>
            <person name="Larson L."/>
            <person name="White J."/>
            <person name="O'Leary S."/>
            <person name="Kodira C."/>
            <person name="Zeng Q."/>
            <person name="Yandava C."/>
            <person name="Alvarado L."/>
            <person name="Longcore J."/>
            <person name="James T."/>
        </authorList>
    </citation>
    <scope>NUCLEOTIDE SEQUENCE [LARGE SCALE GENOMIC DNA]</scope>
    <source>
        <strain evidence="6 7">JEL423</strain>
    </source>
</reference>
<dbReference type="SUPFAM" id="SSF48403">
    <property type="entry name" value="Ankyrin repeat"/>
    <property type="match status" value="1"/>
</dbReference>
<feature type="compositionally biased region" description="Polar residues" evidence="5">
    <location>
        <begin position="188"/>
        <end position="199"/>
    </location>
</feature>
<evidence type="ECO:0000256" key="5">
    <source>
        <dbReference type="SAM" id="MobiDB-lite"/>
    </source>
</evidence>
<dbReference type="OrthoDB" id="414816at2759"/>